<dbReference type="SUPFAM" id="SSF53850">
    <property type="entry name" value="Periplasmic binding protein-like II"/>
    <property type="match status" value="1"/>
</dbReference>
<dbReference type="InterPro" id="IPR006059">
    <property type="entry name" value="SBP"/>
</dbReference>
<reference evidence="2 5" key="3">
    <citation type="journal article" date="2018" name="Nat. Biotechnol.">
        <title>A standardized bacterial taxonomy based on genome phylogeny substantially revises the tree of life.</title>
        <authorList>
            <person name="Parks D.H."/>
            <person name="Chuvochina M."/>
            <person name="Waite D.W."/>
            <person name="Rinke C."/>
            <person name="Skarshewski A."/>
            <person name="Chaumeil P.A."/>
            <person name="Hugenholtz P."/>
        </authorList>
    </citation>
    <scope>NUCLEOTIDE SEQUENCE [LARGE SCALE GENOMIC DNA]</scope>
    <source>
        <strain evidence="2">UBA9905</strain>
    </source>
</reference>
<proteinExistence type="predicted"/>
<dbReference type="PANTHER" id="PTHR30006">
    <property type="entry name" value="THIAMINE-BINDING PERIPLASMIC PROTEIN-RELATED"/>
    <property type="match status" value="1"/>
</dbReference>
<dbReference type="Proteomes" id="UP000264215">
    <property type="component" value="Unassembled WGS sequence"/>
</dbReference>
<dbReference type="PATRIC" id="fig|1236046.5.peg.1045"/>
<dbReference type="Pfam" id="PF13416">
    <property type="entry name" value="SBP_bac_8"/>
    <property type="match status" value="1"/>
</dbReference>
<dbReference type="GO" id="GO:0005524">
    <property type="term" value="F:ATP binding"/>
    <property type="evidence" value="ECO:0007669"/>
    <property type="project" value="UniProtKB-KW"/>
</dbReference>
<sequence>MKLRFLLIFLVIMLGVSILAVSPELLEAAKEEGKVVVYSITSRISNAAEAFTAKYGIAVEAYNLKDFEMIEKVSREVGNRIVGADFVIAQDGGRVFGELIEPGYLINYVPEDMKDLIPESMQNPLVLSVITKVFLYNSETFTFPPVTNVWALTDPAYKGRFFFKDPFQEGVNMNFLTMLTTPEVVEDLEIAYERYFGEPIKLSTENAGYEWMKGVLENGLVFINSDTTMAESLGIRGQGIDKVGLCTYSKVRYRDTKNLALLPIMGMEPFAGFYYPSYMMLTSNAAHPNAAKLFIEYLLTEEGFAPWAGSEGTYSSNPNILQYPGDNAFDVWEKVLIGEDPEFLFNHRLDVEDFWNMYAY</sequence>
<keyword evidence="2" id="KW-0547">Nucleotide-binding</keyword>
<dbReference type="EMBL" id="LGGW01000122">
    <property type="protein sequence ID" value="KUK88885.1"/>
    <property type="molecule type" value="Genomic_DNA"/>
</dbReference>
<organism evidence="3 4">
    <name type="scientific">Mesotoga infera</name>
    <dbReference type="NCBI Taxonomy" id="1236046"/>
    <lineage>
        <taxon>Bacteria</taxon>
        <taxon>Thermotogati</taxon>
        <taxon>Thermotogota</taxon>
        <taxon>Thermotogae</taxon>
        <taxon>Kosmotogales</taxon>
        <taxon>Kosmotogaceae</taxon>
        <taxon>Mesotoga</taxon>
    </lineage>
</organism>
<dbReference type="Proteomes" id="UP000055014">
    <property type="component" value="Unassembled WGS sequence"/>
</dbReference>
<keyword evidence="2" id="KW-0067">ATP-binding</keyword>
<dbReference type="EMBL" id="DQBS01000110">
    <property type="protein sequence ID" value="HCO69851.1"/>
    <property type="molecule type" value="Genomic_DNA"/>
</dbReference>
<dbReference type="PANTHER" id="PTHR30006:SF2">
    <property type="entry name" value="ABC TRANSPORTER SUBSTRATE-BINDING PROTEIN"/>
    <property type="match status" value="1"/>
</dbReference>
<reference evidence="4" key="2">
    <citation type="journal article" date="2015" name="MBio">
        <title>Genome-Resolved Metagenomic Analysis Reveals Roles for Candidate Phyla and Other Microbial Community Members in Biogeochemical Transformations in Oil Reservoirs.</title>
        <authorList>
            <person name="Hu P."/>
            <person name="Tom L."/>
            <person name="Singh A."/>
            <person name="Thomas B.C."/>
            <person name="Baker B.J."/>
            <person name="Piceno Y.M."/>
            <person name="Andersen G.L."/>
            <person name="Banfield J.F."/>
        </authorList>
    </citation>
    <scope>NUCLEOTIDE SEQUENCE [LARGE SCALE GENOMIC DNA]</scope>
</reference>
<comment type="caution">
    <text evidence="3">The sequence shown here is derived from an EMBL/GenBank/DDBJ whole genome shotgun (WGS) entry which is preliminary data.</text>
</comment>
<reference evidence="3" key="1">
    <citation type="journal article" date="2015" name="MBio">
        <title>Genome-resolved metagenomic analysis reveals roles for candidate phyla and other microbial community members in biogeochemical transformations in oil reservoirs.</title>
        <authorList>
            <person name="Hu P."/>
            <person name="Tom L."/>
            <person name="Singh A."/>
            <person name="Thomas B.C."/>
            <person name="Baker B.J."/>
            <person name="Piceno Y.M."/>
            <person name="Andersen G.L."/>
            <person name="Banfield J.F."/>
        </authorList>
    </citation>
    <scope>NUCLEOTIDE SEQUENCE [LARGE SCALE GENOMIC DNA]</scope>
    <source>
        <strain evidence="3">46_70</strain>
    </source>
</reference>
<evidence type="ECO:0000313" key="2">
    <source>
        <dbReference type="EMBL" id="HCO69851.1"/>
    </source>
</evidence>
<evidence type="ECO:0000313" key="3">
    <source>
        <dbReference type="EMBL" id="KUK88885.1"/>
    </source>
</evidence>
<dbReference type="AlphaFoldDB" id="A0A124G0Y4"/>
<accession>A0A124G0Y4</accession>
<protein>
    <submittedName>
        <fullName evidence="3">ABC transporter periplasmic substrate-binding protein</fullName>
    </submittedName>
    <submittedName>
        <fullName evidence="2">Peptide ABC transporter ATP-binding protein</fullName>
    </submittedName>
</protein>
<evidence type="ECO:0000256" key="1">
    <source>
        <dbReference type="ARBA" id="ARBA00022729"/>
    </source>
</evidence>
<dbReference type="Gene3D" id="3.40.190.10">
    <property type="entry name" value="Periplasmic binding protein-like II"/>
    <property type="match status" value="2"/>
</dbReference>
<name>A0A124G0Y4_9BACT</name>
<evidence type="ECO:0000313" key="5">
    <source>
        <dbReference type="Proteomes" id="UP000264215"/>
    </source>
</evidence>
<evidence type="ECO:0000313" key="4">
    <source>
        <dbReference type="Proteomes" id="UP000055014"/>
    </source>
</evidence>
<keyword evidence="1" id="KW-0732">Signal</keyword>
<gene>
    <name evidence="2" type="ORF">DIT26_04585</name>
    <name evidence="3" type="ORF">XE02_1184</name>
</gene>